<feature type="region of interest" description="Disordered" evidence="1">
    <location>
        <begin position="34"/>
        <end position="96"/>
    </location>
</feature>
<keyword evidence="4" id="KW-1185">Reference proteome</keyword>
<name>A0A9W6YNE7_9STRA</name>
<feature type="compositionally biased region" description="Basic and acidic residues" evidence="1">
    <location>
        <begin position="261"/>
        <end position="283"/>
    </location>
</feature>
<evidence type="ECO:0000259" key="2">
    <source>
        <dbReference type="Pfam" id="PF07727"/>
    </source>
</evidence>
<feature type="region of interest" description="Disordered" evidence="1">
    <location>
        <begin position="238"/>
        <end position="283"/>
    </location>
</feature>
<evidence type="ECO:0000256" key="1">
    <source>
        <dbReference type="SAM" id="MobiDB-lite"/>
    </source>
</evidence>
<dbReference type="AlphaFoldDB" id="A0A9W6YNE7"/>
<sequence length="1113" mass="122985">MKRRAETPLTPPSEHAFDGPSAFTDFIMARDRRMRLGSLDEPTHTAAPTRVPPQYQPPQPTRMPPPQMPPQRQVQPPPIAQQDVQPSNFGLKTPKPRDLDWSGFSKFSRKETYAGADFKLWGLLFLQRLGAAQQMSGGDWPEEFKILPLSGKRKDTALVYSKKMLPGWTAVTKLAQSAITTELAVTEEDVQDAAVVAEFQMAEVVVKGDEAMGLSAASENHASGEDHHQREHGCLDTGQRVQCAPRQRSSDAQQHSSLRPDAPRGERRYRSREQGRHNQGADDRRWHEVAVDLSDVYYANNLMDNINSYGRLERQGVFLERRDGRSYVIREAGQLKLFEVYRSNDVLTVDAIGEKSQGALVHVVNAAVQEAGTVLSSAGAETTLLELHQRLGHIAYDTAERMADAKASGIKLTDRARPNCLTCVQGKQSKNNQSKKDTGANVPIDKIGGVIGSDIKGPMGPKDRIGNRYLINVIDYSTNYVRVFLAKKQGASNKGIRAFLACKLEREDTELRRTGDACEKTEKQKERSTAMPTTGASLAQAHPDKTNTKSKKKLSKRIKLVNKNKKLAAGQDATGPKGVSTEEQPLPAEEDTETRMHTRFMGAKHVPVARVKGVPLKDPKNYRVAMKAPRAKNWEQAIRGEIAALERNDTWEVIKMPRNAKFLHSKWVFKLKTHADGSIERYKARLVARGDQQEYGVNYTYTFSAVLDLAWSRLILVIARKWGVPARHGNVPSAFVKADKETNIEILLRIPLGMEIREALLKLPGVKDESELALRLKNGLYGLKQSGILWNFMLHAILVSLGFTQCYTDSCIYVNVEDDATTLVGVYVDDLLVVFLGISFTYDDIAGWELDQAQVTGEIPARQGSAIAGAHRRRTRRKRRWRTTTSRRGRHTAATNCPNLPVAGGQLAVDRRVHQADIAFAVHRATRHSHAPCEGDWRLAKKIAKYLKGTKDTKLVMCSSKASLDKDRVFVEAYSDADYAADKGDRKSVIGGVVMVAGIVVGWPCKKQSCVALSTIEAAFVAASQTTAGVLGNVELLQEIDIIPFAPSVLYVDNQAAIAQIEGEVTSGRAKHIDEGTSYKGFSQEGSAQTRVVRIQGNAGGHPHQCPPCAPAQ</sequence>
<reference evidence="3" key="1">
    <citation type="submission" date="2023-04" db="EMBL/GenBank/DDBJ databases">
        <title>Phytophthora fragariaefolia NBRC 109709.</title>
        <authorList>
            <person name="Ichikawa N."/>
            <person name="Sato H."/>
            <person name="Tonouchi N."/>
        </authorList>
    </citation>
    <scope>NUCLEOTIDE SEQUENCE</scope>
    <source>
        <strain evidence="3">NBRC 109709</strain>
    </source>
</reference>
<dbReference type="InterPro" id="IPR013103">
    <property type="entry name" value="RVT_2"/>
</dbReference>
<protein>
    <submittedName>
        <fullName evidence="3">Unnamed protein product</fullName>
    </submittedName>
</protein>
<feature type="compositionally biased region" description="Pro residues" evidence="1">
    <location>
        <begin position="50"/>
        <end position="79"/>
    </location>
</feature>
<dbReference type="PANTHER" id="PTHR11439">
    <property type="entry name" value="GAG-POL-RELATED RETROTRANSPOSON"/>
    <property type="match status" value="1"/>
</dbReference>
<dbReference type="Pfam" id="PF07727">
    <property type="entry name" value="RVT_2"/>
    <property type="match status" value="1"/>
</dbReference>
<feature type="compositionally biased region" description="Basic and acidic residues" evidence="1">
    <location>
        <begin position="515"/>
        <end position="528"/>
    </location>
</feature>
<feature type="domain" description="Reverse transcriptase Ty1/copia-type" evidence="2">
    <location>
        <begin position="648"/>
        <end position="834"/>
    </location>
</feature>
<evidence type="ECO:0000313" key="3">
    <source>
        <dbReference type="EMBL" id="GMG15399.1"/>
    </source>
</evidence>
<dbReference type="Proteomes" id="UP001165121">
    <property type="component" value="Unassembled WGS sequence"/>
</dbReference>
<organism evidence="3 4">
    <name type="scientific">Phytophthora fragariaefolia</name>
    <dbReference type="NCBI Taxonomy" id="1490495"/>
    <lineage>
        <taxon>Eukaryota</taxon>
        <taxon>Sar</taxon>
        <taxon>Stramenopiles</taxon>
        <taxon>Oomycota</taxon>
        <taxon>Peronosporomycetes</taxon>
        <taxon>Peronosporales</taxon>
        <taxon>Peronosporaceae</taxon>
        <taxon>Phytophthora</taxon>
    </lineage>
</organism>
<accession>A0A9W6YNE7</accession>
<feature type="compositionally biased region" description="Basic residues" evidence="1">
    <location>
        <begin position="548"/>
        <end position="566"/>
    </location>
</feature>
<feature type="region of interest" description="Disordered" evidence="1">
    <location>
        <begin position="1"/>
        <end position="21"/>
    </location>
</feature>
<feature type="region of interest" description="Disordered" evidence="1">
    <location>
        <begin position="515"/>
        <end position="590"/>
    </location>
</feature>
<comment type="caution">
    <text evidence="3">The sequence shown here is derived from an EMBL/GenBank/DDBJ whole genome shotgun (WGS) entry which is preliminary data.</text>
</comment>
<proteinExistence type="predicted"/>
<dbReference type="CDD" id="cd09272">
    <property type="entry name" value="RNase_HI_RT_Ty1"/>
    <property type="match status" value="1"/>
</dbReference>
<gene>
    <name evidence="3" type="ORF">Pfra01_002944000</name>
</gene>
<dbReference type="EMBL" id="BSXT01018881">
    <property type="protein sequence ID" value="GMG15399.1"/>
    <property type="molecule type" value="Genomic_DNA"/>
</dbReference>
<dbReference type="PANTHER" id="PTHR11439:SF440">
    <property type="entry name" value="INTEGRASE CATALYTIC DOMAIN-CONTAINING PROTEIN"/>
    <property type="match status" value="1"/>
</dbReference>
<evidence type="ECO:0000313" key="4">
    <source>
        <dbReference type="Proteomes" id="UP001165121"/>
    </source>
</evidence>